<keyword evidence="2" id="KW-1185">Reference proteome</keyword>
<dbReference type="AlphaFoldDB" id="A0A834HQ53"/>
<name>A0A834HQ53_RHYFE</name>
<feature type="non-terminal residue" evidence="1">
    <location>
        <position position="1"/>
    </location>
</feature>
<accession>A0A834HQ53</accession>
<protein>
    <submittedName>
        <fullName evidence="1">Uncharacterized protein</fullName>
    </submittedName>
</protein>
<sequence>RPCPGCCSSSTAAVAAAAASSSSSSSRKTPVSPCFAYLHVAHIPGSGHDTAGQHISQHWLCCRLVGPGCRLPGCSSVHRRGLPGRSAAAGSCVPVLSVRDGMRALVLQGLGGRAKSATEMKGGASFDGASFKRHCDLYGPSLITFTPDCYIVYWIGPK</sequence>
<proteinExistence type="predicted"/>
<organism evidence="1 2">
    <name type="scientific">Rhynchophorus ferrugineus</name>
    <name type="common">Red palm weevil</name>
    <name type="synonym">Curculio ferrugineus</name>
    <dbReference type="NCBI Taxonomy" id="354439"/>
    <lineage>
        <taxon>Eukaryota</taxon>
        <taxon>Metazoa</taxon>
        <taxon>Ecdysozoa</taxon>
        <taxon>Arthropoda</taxon>
        <taxon>Hexapoda</taxon>
        <taxon>Insecta</taxon>
        <taxon>Pterygota</taxon>
        <taxon>Neoptera</taxon>
        <taxon>Endopterygota</taxon>
        <taxon>Coleoptera</taxon>
        <taxon>Polyphaga</taxon>
        <taxon>Cucujiformia</taxon>
        <taxon>Curculionidae</taxon>
        <taxon>Dryophthorinae</taxon>
        <taxon>Rhynchophorus</taxon>
    </lineage>
</organism>
<dbReference type="Proteomes" id="UP000625711">
    <property type="component" value="Unassembled WGS sequence"/>
</dbReference>
<evidence type="ECO:0000313" key="1">
    <source>
        <dbReference type="EMBL" id="KAF7264952.1"/>
    </source>
</evidence>
<evidence type="ECO:0000313" key="2">
    <source>
        <dbReference type="Proteomes" id="UP000625711"/>
    </source>
</evidence>
<gene>
    <name evidence="1" type="ORF">GWI33_021889</name>
</gene>
<dbReference type="EMBL" id="JAACXV010015483">
    <property type="protein sequence ID" value="KAF7264952.1"/>
    <property type="molecule type" value="Genomic_DNA"/>
</dbReference>
<comment type="caution">
    <text evidence="1">The sequence shown here is derived from an EMBL/GenBank/DDBJ whole genome shotgun (WGS) entry which is preliminary data.</text>
</comment>
<reference evidence="1" key="1">
    <citation type="submission" date="2020-08" db="EMBL/GenBank/DDBJ databases">
        <title>Genome sequencing and assembly of the red palm weevil Rhynchophorus ferrugineus.</title>
        <authorList>
            <person name="Dias G.B."/>
            <person name="Bergman C.M."/>
            <person name="Manee M."/>
        </authorList>
    </citation>
    <scope>NUCLEOTIDE SEQUENCE</scope>
    <source>
        <strain evidence="1">AA-2017</strain>
        <tissue evidence="1">Whole larva</tissue>
    </source>
</reference>